<reference evidence="2 3" key="1">
    <citation type="submission" date="2019-07" db="EMBL/GenBank/DDBJ databases">
        <title>Rufibacter sp. nov., isolated from lake sediment.</title>
        <authorList>
            <person name="Qu J.-H."/>
        </authorList>
    </citation>
    <scope>NUCLEOTIDE SEQUENCE [LARGE SCALE GENOMIC DNA]</scope>
    <source>
        <strain evidence="2 3">NBS58-1</strain>
    </source>
</reference>
<proteinExistence type="predicted"/>
<gene>
    <name evidence="2" type="ORF">FOA19_01740</name>
</gene>
<dbReference type="AlphaFoldDB" id="A0A5B6THF8"/>
<dbReference type="EMBL" id="VKKY01000001">
    <property type="protein sequence ID" value="KAA3439436.1"/>
    <property type="molecule type" value="Genomic_DNA"/>
</dbReference>
<keyword evidence="3" id="KW-1185">Reference proteome</keyword>
<comment type="caution">
    <text evidence="2">The sequence shown here is derived from an EMBL/GenBank/DDBJ whole genome shotgun (WGS) entry which is preliminary data.</text>
</comment>
<feature type="signal peptide" evidence="1">
    <location>
        <begin position="1"/>
        <end position="24"/>
    </location>
</feature>
<evidence type="ECO:0000313" key="3">
    <source>
        <dbReference type="Proteomes" id="UP000324133"/>
    </source>
</evidence>
<name>A0A5B6THF8_9BACT</name>
<accession>A0A5B6THF8</accession>
<keyword evidence="1" id="KW-0732">Signal</keyword>
<feature type="chain" id="PRO_5023041342" evidence="1">
    <location>
        <begin position="25"/>
        <end position="235"/>
    </location>
</feature>
<evidence type="ECO:0000313" key="2">
    <source>
        <dbReference type="EMBL" id="KAA3439436.1"/>
    </source>
</evidence>
<organism evidence="2 3">
    <name type="scientific">Rufibacter hautae</name>
    <dbReference type="NCBI Taxonomy" id="2595005"/>
    <lineage>
        <taxon>Bacteria</taxon>
        <taxon>Pseudomonadati</taxon>
        <taxon>Bacteroidota</taxon>
        <taxon>Cytophagia</taxon>
        <taxon>Cytophagales</taxon>
        <taxon>Hymenobacteraceae</taxon>
        <taxon>Rufibacter</taxon>
    </lineage>
</organism>
<evidence type="ECO:0000256" key="1">
    <source>
        <dbReference type="SAM" id="SignalP"/>
    </source>
</evidence>
<protein>
    <submittedName>
        <fullName evidence="2">Uncharacterized protein</fullName>
    </submittedName>
</protein>
<sequence length="235" mass="26721">MKMMVRKACGLLVVLFLWAANAMAQSSGLVDEWPAGRVYLANGDSVSGKITYHRSEDMIRVNRPDGSVVAYSPIAVRGFEALDNDGRYRRVFVTQRWNLGNDYSDFLAPAFFEQIVIGNYGLLKRETMTRRDMSRDAMYRGGYYPYGGYGRYPVGGPMYVDQRLDNFFILLPNGKVKELRNVKKDLEVIYGKKNSQMKQYVKQNKLKYTSLPDLAKIVSYLGAISQPEVKTTSVD</sequence>
<dbReference type="OrthoDB" id="878746at2"/>
<dbReference type="Proteomes" id="UP000324133">
    <property type="component" value="Unassembled WGS sequence"/>
</dbReference>